<dbReference type="EMBL" id="CP001081">
    <property type="protein sequence ID" value="ACQ51353.1"/>
    <property type="molecule type" value="Genomic_DNA"/>
</dbReference>
<dbReference type="RefSeq" id="WP_012720307.1">
    <property type="nucleotide sequence ID" value="NC_012654.1"/>
</dbReference>
<reference evidence="1 2" key="1">
    <citation type="journal article" date="2007" name="PLoS ONE">
        <title>Analysis of the neurotoxin complex genes in Clostridium botulinum A1-A4 and B1 strains: BoNT/A3, /Ba4 and /B1 clusters are located within plasmids.</title>
        <authorList>
            <person name="Smith T.J."/>
            <person name="Hill K.K."/>
            <person name="Foley B.T."/>
            <person name="Detter J.C."/>
            <person name="Munk A.C."/>
            <person name="Bruce D.C."/>
            <person name="Doggett N.A."/>
            <person name="Smith L.A."/>
            <person name="Marks J.D."/>
            <person name="Xie G."/>
            <person name="Brettin T.S."/>
        </authorList>
    </citation>
    <scope>NUCLEOTIDE SEQUENCE [LARGE SCALE GENOMIC DNA]</scope>
    <source>
        <strain evidence="2">657 / Type Ba4</strain>
    </source>
</reference>
<dbReference type="InterPro" id="IPR014825">
    <property type="entry name" value="DNA_alkylation"/>
</dbReference>
<geneLocation type="plasmid" evidence="1 2">
    <name>pCLJ</name>
</geneLocation>
<proteinExistence type="predicted"/>
<dbReference type="CDD" id="cd06561">
    <property type="entry name" value="AlkD_like"/>
    <property type="match status" value="1"/>
</dbReference>
<dbReference type="PANTHER" id="PTHR41291:SF1">
    <property type="entry name" value="DNA ALKYLATION REPAIR PROTEIN"/>
    <property type="match status" value="1"/>
</dbReference>
<dbReference type="Proteomes" id="UP000002333">
    <property type="component" value="Plasmid pCLJ"/>
</dbReference>
<protein>
    <recommendedName>
        <fullName evidence="3">DNA alkylation repair protein</fullName>
    </recommendedName>
</protein>
<dbReference type="Gene3D" id="1.25.10.90">
    <property type="match status" value="1"/>
</dbReference>
<dbReference type="KEGG" id="cbi:CLJ_0034"/>
<evidence type="ECO:0000313" key="1">
    <source>
        <dbReference type="EMBL" id="ACQ51353.1"/>
    </source>
</evidence>
<name>A0A3F2ZRA1_CLOB6</name>
<accession>A0A3F2ZRA1</accession>
<reference evidence="2" key="2">
    <citation type="submission" date="2008-05" db="EMBL/GenBank/DDBJ databases">
        <title>Genome sequence of Clostridium botulinum Ba4 strain 657 plasmid pCLJ.</title>
        <authorList>
            <person name="Shrivastava S."/>
            <person name="Brown J.L."/>
            <person name="Bruce D."/>
            <person name="Detter C."/>
            <person name="Munk C."/>
            <person name="Smith L.A."/>
            <person name="Smith T.J."/>
            <person name="Sutton G."/>
            <person name="Brettin T.S."/>
        </authorList>
    </citation>
    <scope>NUCLEOTIDE SEQUENCE [LARGE SCALE GENOMIC DNA]</scope>
    <source>
        <strain evidence="2">657 / Type Ba4</strain>
        <plasmid evidence="2">pCLJ</plasmid>
    </source>
</reference>
<keyword evidence="1" id="KW-0614">Plasmid</keyword>
<dbReference type="SUPFAM" id="SSF48371">
    <property type="entry name" value="ARM repeat"/>
    <property type="match status" value="1"/>
</dbReference>
<dbReference type="Pfam" id="PF08713">
    <property type="entry name" value="DNA_alkylation"/>
    <property type="match status" value="1"/>
</dbReference>
<gene>
    <name evidence="1" type="ordered locus">CLJ_0034</name>
</gene>
<sequence length="241" mass="27965">MTKNEIIEYLNKISSDKFKNNVVKMGIPEENSIGVSTGDIRKLAKKLGVSQTLSNELWETGYHEAKLLSVLIADTTMINFTYIDKIMKDVLSWDLCDHVCKNLIINIPNYERFIFEWCDDSRIYYKRASYCLIATTVMHNKNLVPEEIDRYLDLIKSYSDDDRPHVKKAISWALREIGKKDFNYQEKAIILAYEFCESSSKNMVWIGKNALKELETLVSVEERGRLITSNSKMGKKNRLLV</sequence>
<evidence type="ECO:0008006" key="3">
    <source>
        <dbReference type="Google" id="ProtNLM"/>
    </source>
</evidence>
<dbReference type="PANTHER" id="PTHR41291">
    <property type="entry name" value="DNA ALKYLATION REPAIR PROTEIN"/>
    <property type="match status" value="1"/>
</dbReference>
<dbReference type="AlphaFoldDB" id="A0A3F2ZRA1"/>
<dbReference type="InterPro" id="IPR016024">
    <property type="entry name" value="ARM-type_fold"/>
</dbReference>
<evidence type="ECO:0000313" key="2">
    <source>
        <dbReference type="Proteomes" id="UP000002333"/>
    </source>
</evidence>
<organism evidence="1 2">
    <name type="scientific">Clostridium botulinum (strain 657 / Type Ba4)</name>
    <dbReference type="NCBI Taxonomy" id="515621"/>
    <lineage>
        <taxon>Bacteria</taxon>
        <taxon>Bacillati</taxon>
        <taxon>Bacillota</taxon>
        <taxon>Clostridia</taxon>
        <taxon>Eubacteriales</taxon>
        <taxon>Clostridiaceae</taxon>
        <taxon>Clostridium</taxon>
    </lineage>
</organism>